<evidence type="ECO:0000259" key="10">
    <source>
        <dbReference type="SMART" id="SM00872"/>
    </source>
</evidence>
<dbReference type="SUPFAM" id="SSF88713">
    <property type="entry name" value="Glycoside hydrolase/deacetylase"/>
    <property type="match status" value="1"/>
</dbReference>
<reference evidence="11" key="1">
    <citation type="submission" date="2023-07" db="EMBL/GenBank/DDBJ databases">
        <title>Chromosome-level genome assembly of Artemia franciscana.</title>
        <authorList>
            <person name="Jo E."/>
        </authorList>
    </citation>
    <scope>NUCLEOTIDE SEQUENCE</scope>
    <source>
        <tissue evidence="11">Whole body</tissue>
    </source>
</reference>
<dbReference type="EMBL" id="JAVRJZ010000001">
    <property type="protein sequence ID" value="KAK2727275.1"/>
    <property type="molecule type" value="Genomic_DNA"/>
</dbReference>
<dbReference type="PANTHER" id="PTHR11607">
    <property type="entry name" value="ALPHA-MANNOSIDASE"/>
    <property type="match status" value="1"/>
</dbReference>
<dbReference type="Gene3D" id="2.70.98.30">
    <property type="entry name" value="Golgi alpha-mannosidase II, domain 4"/>
    <property type="match status" value="1"/>
</dbReference>
<comment type="similarity">
    <text evidence="1 9">Belongs to the glycosyl hydrolase 38 family.</text>
</comment>
<evidence type="ECO:0000256" key="7">
    <source>
        <dbReference type="ARBA" id="ARBA00059516"/>
    </source>
</evidence>
<dbReference type="Pfam" id="PF09261">
    <property type="entry name" value="Alpha-mann_mid"/>
    <property type="match status" value="1"/>
</dbReference>
<comment type="subunit">
    <text evidence="2">Homodimer; disulfide-linked.</text>
</comment>
<evidence type="ECO:0000256" key="5">
    <source>
        <dbReference type="ARBA" id="ARBA00022833"/>
    </source>
</evidence>
<dbReference type="GO" id="GO:0006013">
    <property type="term" value="P:mannose metabolic process"/>
    <property type="evidence" value="ECO:0007669"/>
    <property type="project" value="InterPro"/>
</dbReference>
<dbReference type="FunFam" id="1.20.1270.50:FF:000001">
    <property type="entry name" value="Alpha-mannosidase"/>
    <property type="match status" value="1"/>
</dbReference>
<dbReference type="SUPFAM" id="SSF88688">
    <property type="entry name" value="Families 57/38 glycoside transferase middle domain"/>
    <property type="match status" value="1"/>
</dbReference>
<dbReference type="SMART" id="SM00872">
    <property type="entry name" value="Alpha-mann_mid"/>
    <property type="match status" value="1"/>
</dbReference>
<dbReference type="Proteomes" id="UP001187531">
    <property type="component" value="Unassembled WGS sequence"/>
</dbReference>
<organism evidence="11 12">
    <name type="scientific">Artemia franciscana</name>
    <name type="common">Brine shrimp</name>
    <name type="synonym">Artemia sanfranciscana</name>
    <dbReference type="NCBI Taxonomy" id="6661"/>
    <lineage>
        <taxon>Eukaryota</taxon>
        <taxon>Metazoa</taxon>
        <taxon>Ecdysozoa</taxon>
        <taxon>Arthropoda</taxon>
        <taxon>Crustacea</taxon>
        <taxon>Branchiopoda</taxon>
        <taxon>Anostraca</taxon>
        <taxon>Artemiidae</taxon>
        <taxon>Artemia</taxon>
    </lineage>
</organism>
<dbReference type="AlphaFoldDB" id="A0AA88LM10"/>
<evidence type="ECO:0000256" key="3">
    <source>
        <dbReference type="ARBA" id="ARBA00022723"/>
    </source>
</evidence>
<evidence type="ECO:0000256" key="9">
    <source>
        <dbReference type="RuleBase" id="RU361199"/>
    </source>
</evidence>
<dbReference type="PANTHER" id="PTHR11607:SF70">
    <property type="entry name" value="ALPHA-MANNOSIDASE"/>
    <property type="match status" value="1"/>
</dbReference>
<comment type="catalytic activity">
    <reaction evidence="8">
        <text>N(4)-{beta-D-GlcNAc-(1-&gt;2)-alpha-D-Man-(1-&gt;3)-[alpha-D-Man-(1-&gt;3)-[alpha-D-Man-(1-&gt;6)]-alpha-D-Man-(1-&gt;6)]-beta-D-Man-(1-&gt;4)-beta-D-GlcNAc-(1-&gt;4)-beta-D-GlcNAc}-L-asparaginyl-[protein] + 2 H2O = 2 alpha-D-mannopyranose + an N(4)-{beta-D-GlcNAc-(1-&gt;2)-alpha-D-Man-(1-&gt;3)-[alpha-D-Man-(1-&gt;6)]-beta-D-Man-(1-&gt;4)-beta-D-GlcNAc-(1-&gt;4)-beta-D-GlcNAc}-L-asparaginyl-[protein]</text>
        <dbReference type="Rhea" id="RHEA:56052"/>
        <dbReference type="Rhea" id="RHEA-COMP:14368"/>
        <dbReference type="Rhea" id="RHEA-COMP:14369"/>
        <dbReference type="ChEBI" id="CHEBI:15377"/>
        <dbReference type="ChEBI" id="CHEBI:28729"/>
        <dbReference type="ChEBI" id="CHEBI:60615"/>
        <dbReference type="ChEBI" id="CHEBI:60625"/>
        <dbReference type="EC" id="3.2.1.114"/>
    </reaction>
</comment>
<dbReference type="InterPro" id="IPR011330">
    <property type="entry name" value="Glyco_hydro/deAcase_b/a-brl"/>
</dbReference>
<evidence type="ECO:0000256" key="1">
    <source>
        <dbReference type="ARBA" id="ARBA00009792"/>
    </source>
</evidence>
<evidence type="ECO:0000313" key="11">
    <source>
        <dbReference type="EMBL" id="KAK2727275.1"/>
    </source>
</evidence>
<sequence length="1029" mass="118899">MKLFLCCKVNMILRPSGKRSFPAWIKSREFWDSTFEERYKKRRDNWKNLPLKVILMPHSHVDPGWLKTFDRYYEDSVKHILNNMIDKLDAYKDLTFIWTEISFFSKWWKDLHPRKRKLVKKFVREARLEFTSGSWVMTDEATTHFYSMLDQIIEGHQWLKSNIGVTPKSSWSIDTFGHGPVAPYLMRSSGLNNTVTQRMHYTWKQWLAAKQADDFIWRQTWDSHGDSDILCHNFPFDIYSIKHSCGPHPNICVNYDFRKIRGEFTEYGMKAEPVDKMNIKEKAEILLEEYGRSASLFQHNVVLVPIGDDFRYDKAEEWDQQYINYKQLADYINKNRDVYNTDISFGTLSDYFSSVRSRQKSFTTIQGDFFVYSDIFTDGIPAYWSGYFTTRPYWKAMTREVEANLRAVEILYSFASQRARQTGSHFWSRILDKEYTSLSSARQNLGLFQHHDAITGTSKENVMLDYGQKLLTSLKITDNVLNIAASSLLSREGQFIDLTSDIERQSFGDSPVRIRVNEQGRKARVLLYNSDPHFREEVIKVKTSSPYVLVKDPTGTVITHQINPVWTLVNDNAHSEHGELFYSKNNFEVVFIANLDPLSLALYEVIGQAESSNTAIATVYKNGKLDNRNVPFDQQKVKEGDIQLENNKMKVRFDGRSGLMRSITLKSTGRTTECQLVFGAYQSTQFRSGSYLFKPDVSTDKPYIDILNDQKKEIIIVTGPVQSEVTVLYGSLLIISFVVYHKPGSILESGVHIEHFLDISGKYRETEVFMRFLTDIQNYKQKSDNPVFFADINGFQIIERKKHAQAGIEGNYYPITSAAYIEDSSRRFTVLVSRAHGSTGFYKGGVEVMLDRRMMYDDGRGMGEGVVDNKNTLSKFWIVLEDKVQTKDEIPKLSLLSHRLSNALLYPTKLFLVEDGEVAHKRLNLITKPLPCDVNMVNLKTLADEYEVPSQEALLVLHKIGYSCNIESVIDKCAVNNNETFYSSTEFNGIYVSEILKTSLSGLHDNELIKSFDKVQVPPMELRAYKLRY</sequence>
<dbReference type="InterPro" id="IPR050843">
    <property type="entry name" value="Glycosyl_Hydrlase_38"/>
</dbReference>
<keyword evidence="4 9" id="KW-0378">Hydrolase</keyword>
<dbReference type="GO" id="GO:0000139">
    <property type="term" value="C:Golgi membrane"/>
    <property type="evidence" value="ECO:0007669"/>
    <property type="project" value="TreeGrafter"/>
</dbReference>
<dbReference type="Pfam" id="PF07748">
    <property type="entry name" value="Glyco_hydro_38C"/>
    <property type="match status" value="1"/>
</dbReference>
<dbReference type="InterPro" id="IPR013780">
    <property type="entry name" value="Glyco_hydro_b"/>
</dbReference>
<dbReference type="FunFam" id="3.20.110.10:FF:000007">
    <property type="entry name" value="Alpha-mannosidase"/>
    <property type="match status" value="1"/>
</dbReference>
<evidence type="ECO:0000256" key="6">
    <source>
        <dbReference type="ARBA" id="ARBA00023295"/>
    </source>
</evidence>
<evidence type="ECO:0000256" key="2">
    <source>
        <dbReference type="ARBA" id="ARBA00011748"/>
    </source>
</evidence>
<comment type="function">
    <text evidence="7">Catalyzes the first committed step in the biosynthesis of complex N-glycans. It controls conversion of high mannose to complex N-glycans; the final hydrolytic step in the N-glycan maturation pathway.</text>
</comment>
<dbReference type="Gene3D" id="1.20.1270.50">
    <property type="entry name" value="Glycoside hydrolase family 38, central domain"/>
    <property type="match status" value="1"/>
</dbReference>
<dbReference type="Gene3D" id="2.60.40.1180">
    <property type="entry name" value="Golgi alpha-mannosidase II"/>
    <property type="match status" value="1"/>
</dbReference>
<gene>
    <name evidence="11" type="ORF">QYM36_007946</name>
</gene>
<comment type="cofactor">
    <cofactor evidence="9">
        <name>Zn(2+)</name>
        <dbReference type="ChEBI" id="CHEBI:29105"/>
    </cofactor>
    <text evidence="9">Binds 1 zinc ion per subunit.</text>
</comment>
<dbReference type="InterPro" id="IPR037094">
    <property type="entry name" value="Glyco_hydro_38_cen_sf"/>
</dbReference>
<dbReference type="Gene3D" id="3.20.110.10">
    <property type="entry name" value="Glycoside hydrolase 38, N terminal domain"/>
    <property type="match status" value="1"/>
</dbReference>
<evidence type="ECO:0000256" key="4">
    <source>
        <dbReference type="ARBA" id="ARBA00022801"/>
    </source>
</evidence>
<dbReference type="SUPFAM" id="SSF74650">
    <property type="entry name" value="Galactose mutarotase-like"/>
    <property type="match status" value="1"/>
</dbReference>
<dbReference type="InterPro" id="IPR011682">
    <property type="entry name" value="Glyco_hydro_38_C"/>
</dbReference>
<keyword evidence="12" id="KW-1185">Reference proteome</keyword>
<evidence type="ECO:0000313" key="12">
    <source>
        <dbReference type="Proteomes" id="UP001187531"/>
    </source>
</evidence>
<dbReference type="InterPro" id="IPR011013">
    <property type="entry name" value="Gal_mutarotase_sf_dom"/>
</dbReference>
<proteinExistence type="inferred from homology"/>
<evidence type="ECO:0000256" key="8">
    <source>
        <dbReference type="ARBA" id="ARBA00093232"/>
    </source>
</evidence>
<name>A0AA88LM10_ARTSF</name>
<dbReference type="Pfam" id="PF01074">
    <property type="entry name" value="Glyco_hydro_38N"/>
    <property type="match status" value="1"/>
</dbReference>
<protein>
    <recommendedName>
        <fullName evidence="9">Alpha-mannosidase</fullName>
        <ecNumber evidence="9">3.2.1.-</ecNumber>
    </recommendedName>
</protein>
<keyword evidence="3 9" id="KW-0479">Metal-binding</keyword>
<accession>A0AA88LM10</accession>
<feature type="domain" description="Glycoside hydrolase family 38 central" evidence="10">
    <location>
        <begin position="382"/>
        <end position="470"/>
    </location>
</feature>
<dbReference type="GO" id="GO:0046872">
    <property type="term" value="F:metal ion binding"/>
    <property type="evidence" value="ECO:0007669"/>
    <property type="project" value="UniProtKB-KW"/>
</dbReference>
<dbReference type="GO" id="GO:0006491">
    <property type="term" value="P:N-glycan processing"/>
    <property type="evidence" value="ECO:0007669"/>
    <property type="project" value="TreeGrafter"/>
</dbReference>
<dbReference type="InterPro" id="IPR027291">
    <property type="entry name" value="Glyco_hydro_38_N_sf"/>
</dbReference>
<dbReference type="InterPro" id="IPR015341">
    <property type="entry name" value="Glyco_hydro_38_cen"/>
</dbReference>
<dbReference type="GO" id="GO:0030246">
    <property type="term" value="F:carbohydrate binding"/>
    <property type="evidence" value="ECO:0007669"/>
    <property type="project" value="InterPro"/>
</dbReference>
<keyword evidence="6 9" id="KW-0326">Glycosidase</keyword>
<keyword evidence="5 9" id="KW-0862">Zinc</keyword>
<dbReference type="InterPro" id="IPR000602">
    <property type="entry name" value="Glyco_hydro_38_N"/>
</dbReference>
<dbReference type="EC" id="3.2.1.-" evidence="9"/>
<comment type="caution">
    <text evidence="11">The sequence shown here is derived from an EMBL/GenBank/DDBJ whole genome shotgun (WGS) entry which is preliminary data.</text>
</comment>
<dbReference type="GO" id="GO:0004572">
    <property type="term" value="F:mannosyl-oligosaccharide 1,3-1,6-alpha-mannosidase activity"/>
    <property type="evidence" value="ECO:0007669"/>
    <property type="project" value="UniProtKB-EC"/>
</dbReference>
<dbReference type="InterPro" id="IPR028995">
    <property type="entry name" value="Glyco_hydro_57/38_cen_sf"/>
</dbReference>